<comment type="caution">
    <text evidence="2">The sequence shown here is derived from an EMBL/GenBank/DDBJ whole genome shotgun (WGS) entry which is preliminary data.</text>
</comment>
<organism evidence="2 3">
    <name type="scientific">Senna tora</name>
    <dbReference type="NCBI Taxonomy" id="362788"/>
    <lineage>
        <taxon>Eukaryota</taxon>
        <taxon>Viridiplantae</taxon>
        <taxon>Streptophyta</taxon>
        <taxon>Embryophyta</taxon>
        <taxon>Tracheophyta</taxon>
        <taxon>Spermatophyta</taxon>
        <taxon>Magnoliopsida</taxon>
        <taxon>eudicotyledons</taxon>
        <taxon>Gunneridae</taxon>
        <taxon>Pentapetalae</taxon>
        <taxon>rosids</taxon>
        <taxon>fabids</taxon>
        <taxon>Fabales</taxon>
        <taxon>Fabaceae</taxon>
        <taxon>Caesalpinioideae</taxon>
        <taxon>Cassia clade</taxon>
        <taxon>Senna</taxon>
    </lineage>
</organism>
<dbReference type="Proteomes" id="UP000634136">
    <property type="component" value="Unassembled WGS sequence"/>
</dbReference>
<gene>
    <name evidence="2" type="ORF">G2W53_037386</name>
</gene>
<feature type="region of interest" description="Disordered" evidence="1">
    <location>
        <begin position="200"/>
        <end position="221"/>
    </location>
</feature>
<keyword evidence="2" id="KW-0251">Elongation factor</keyword>
<sequence>MSMPKRKSSDASMAEGYKRTKIDKMKTFADAAARERFDAIFSKREFSSPRKNTSYEKSSFILELTGKHVNGLHPNIMRTDDRMLLHFIKQVLVPKINKSNKANNLEIFYMWCISRTLRLDLPFIILSHMCNIIAPKSKLELPYVMIITIIAKYMNVDESLFEEERAAPEANYDQRLLLDMGYIKEGNDWVRPKDVTPKLSRRKFTEHRRPPRKSTQLTKPNDPVRTIDITMLRIDELD</sequence>
<dbReference type="AlphaFoldDB" id="A0A834SW47"/>
<dbReference type="OrthoDB" id="1348817at2759"/>
<keyword evidence="2" id="KW-0648">Protein biosynthesis</keyword>
<proteinExistence type="predicted"/>
<protein>
    <submittedName>
        <fullName evidence="2">Transcription elongation factor spt5 like</fullName>
    </submittedName>
</protein>
<evidence type="ECO:0000256" key="1">
    <source>
        <dbReference type="SAM" id="MobiDB-lite"/>
    </source>
</evidence>
<dbReference type="EMBL" id="JAAIUW010000011">
    <property type="protein sequence ID" value="KAF7810643.1"/>
    <property type="molecule type" value="Genomic_DNA"/>
</dbReference>
<feature type="compositionally biased region" description="Basic residues" evidence="1">
    <location>
        <begin position="200"/>
        <end position="212"/>
    </location>
</feature>
<name>A0A834SW47_9FABA</name>
<reference evidence="2" key="1">
    <citation type="submission" date="2020-09" db="EMBL/GenBank/DDBJ databases">
        <title>Genome-Enabled Discovery of Anthraquinone Biosynthesis in Senna tora.</title>
        <authorList>
            <person name="Kang S.-H."/>
            <person name="Pandey R.P."/>
            <person name="Lee C.-M."/>
            <person name="Sim J.-S."/>
            <person name="Jeong J.-T."/>
            <person name="Choi B.-S."/>
            <person name="Jung M."/>
            <person name="Ginzburg D."/>
            <person name="Zhao K."/>
            <person name="Won S.Y."/>
            <person name="Oh T.-J."/>
            <person name="Yu Y."/>
            <person name="Kim N.-H."/>
            <person name="Lee O.R."/>
            <person name="Lee T.-H."/>
            <person name="Bashyal P."/>
            <person name="Kim T.-S."/>
            <person name="Lee W.-H."/>
            <person name="Kawkins C."/>
            <person name="Kim C.-K."/>
            <person name="Kim J.S."/>
            <person name="Ahn B.O."/>
            <person name="Rhee S.Y."/>
            <person name="Sohng J.K."/>
        </authorList>
    </citation>
    <scope>NUCLEOTIDE SEQUENCE</scope>
    <source>
        <tissue evidence="2">Leaf</tissue>
    </source>
</reference>
<evidence type="ECO:0000313" key="2">
    <source>
        <dbReference type="EMBL" id="KAF7810643.1"/>
    </source>
</evidence>
<accession>A0A834SW47</accession>
<keyword evidence="3" id="KW-1185">Reference proteome</keyword>
<evidence type="ECO:0000313" key="3">
    <source>
        <dbReference type="Proteomes" id="UP000634136"/>
    </source>
</evidence>
<dbReference type="GO" id="GO:0003746">
    <property type="term" value="F:translation elongation factor activity"/>
    <property type="evidence" value="ECO:0007669"/>
    <property type="project" value="UniProtKB-KW"/>
</dbReference>